<reference evidence="3" key="2">
    <citation type="journal article" date="2024" name="Plant">
        <title>Genomic evolution and insights into agronomic trait innovations of Sesamum species.</title>
        <authorList>
            <person name="Miao H."/>
            <person name="Wang L."/>
            <person name="Qu L."/>
            <person name="Liu H."/>
            <person name="Sun Y."/>
            <person name="Le M."/>
            <person name="Wang Q."/>
            <person name="Wei S."/>
            <person name="Zheng Y."/>
            <person name="Lin W."/>
            <person name="Duan Y."/>
            <person name="Cao H."/>
            <person name="Xiong S."/>
            <person name="Wang X."/>
            <person name="Wei L."/>
            <person name="Li C."/>
            <person name="Ma Q."/>
            <person name="Ju M."/>
            <person name="Zhao R."/>
            <person name="Li G."/>
            <person name="Mu C."/>
            <person name="Tian Q."/>
            <person name="Mei H."/>
            <person name="Zhang T."/>
            <person name="Gao T."/>
            <person name="Zhang H."/>
        </authorList>
    </citation>
    <scope>NUCLEOTIDE SEQUENCE</scope>
    <source>
        <strain evidence="3">G01</strain>
    </source>
</reference>
<feature type="domain" description="Terpene synthase N-terminal" evidence="2">
    <location>
        <begin position="19"/>
        <end position="89"/>
    </location>
</feature>
<dbReference type="SUPFAM" id="SSF48239">
    <property type="entry name" value="Terpenoid cyclases/Protein prenyltransferases"/>
    <property type="match status" value="1"/>
</dbReference>
<protein>
    <submittedName>
        <fullName evidence="3">(+)-bornyl diphosphate synthase, chloroplastic</fullName>
    </submittedName>
</protein>
<dbReference type="GO" id="GO:0010333">
    <property type="term" value="F:terpene synthase activity"/>
    <property type="evidence" value="ECO:0007669"/>
    <property type="project" value="InterPro"/>
</dbReference>
<accession>A0AAW2JV79</accession>
<dbReference type="Gene3D" id="1.10.600.10">
    <property type="entry name" value="Farnesyl Diphosphate Synthase"/>
    <property type="match status" value="1"/>
</dbReference>
<dbReference type="InterPro" id="IPR036965">
    <property type="entry name" value="Terpene_synth_N_sf"/>
</dbReference>
<dbReference type="PANTHER" id="PTHR31225">
    <property type="entry name" value="OS04G0344100 PROTEIN-RELATED"/>
    <property type="match status" value="1"/>
</dbReference>
<sequence>MICSMKREAEFAILYFIAAMFDCFRNEKGDFDPSLGHDTKGLLQLYEASFLSTPGEKTLDLAREFATNFLQKNPNEKIDESLSILVRHAFELPRHWRVQRPNTRWFIEAYERSPDVNRLVLELAKLDFNIVQTTHQQEPKHVYEWWSKQG</sequence>
<dbReference type="GO" id="GO:0016114">
    <property type="term" value="P:terpenoid biosynthetic process"/>
    <property type="evidence" value="ECO:0007669"/>
    <property type="project" value="InterPro"/>
</dbReference>
<dbReference type="InterPro" id="IPR050148">
    <property type="entry name" value="Terpene_synthase-like"/>
</dbReference>
<reference evidence="3" key="1">
    <citation type="submission" date="2020-06" db="EMBL/GenBank/DDBJ databases">
        <authorList>
            <person name="Li T."/>
            <person name="Hu X."/>
            <person name="Zhang T."/>
            <person name="Song X."/>
            <person name="Zhang H."/>
            <person name="Dai N."/>
            <person name="Sheng W."/>
            <person name="Hou X."/>
            <person name="Wei L."/>
        </authorList>
    </citation>
    <scope>NUCLEOTIDE SEQUENCE</scope>
    <source>
        <strain evidence="3">G01</strain>
        <tissue evidence="3">Leaf</tissue>
    </source>
</reference>
<name>A0AAW2JV79_9LAMI</name>
<dbReference type="InterPro" id="IPR008949">
    <property type="entry name" value="Isoprenoid_synthase_dom_sf"/>
</dbReference>
<keyword evidence="1" id="KW-0460">Magnesium</keyword>
<evidence type="ECO:0000259" key="2">
    <source>
        <dbReference type="Pfam" id="PF01397"/>
    </source>
</evidence>
<dbReference type="InterPro" id="IPR001906">
    <property type="entry name" value="Terpene_synth_N"/>
</dbReference>
<dbReference type="PANTHER" id="PTHR31225:SF9">
    <property type="entry name" value="TERPENE SYNTHASE 10"/>
    <property type="match status" value="1"/>
</dbReference>
<evidence type="ECO:0000256" key="1">
    <source>
        <dbReference type="ARBA" id="ARBA00022842"/>
    </source>
</evidence>
<gene>
    <name evidence="3" type="ORF">Sangu_3176200</name>
</gene>
<evidence type="ECO:0000313" key="3">
    <source>
        <dbReference type="EMBL" id="KAL0297847.1"/>
    </source>
</evidence>
<organism evidence="3">
    <name type="scientific">Sesamum angustifolium</name>
    <dbReference type="NCBI Taxonomy" id="2727405"/>
    <lineage>
        <taxon>Eukaryota</taxon>
        <taxon>Viridiplantae</taxon>
        <taxon>Streptophyta</taxon>
        <taxon>Embryophyta</taxon>
        <taxon>Tracheophyta</taxon>
        <taxon>Spermatophyta</taxon>
        <taxon>Magnoliopsida</taxon>
        <taxon>eudicotyledons</taxon>
        <taxon>Gunneridae</taxon>
        <taxon>Pentapetalae</taxon>
        <taxon>asterids</taxon>
        <taxon>lamiids</taxon>
        <taxon>Lamiales</taxon>
        <taxon>Pedaliaceae</taxon>
        <taxon>Sesamum</taxon>
    </lineage>
</organism>
<dbReference type="AlphaFoldDB" id="A0AAW2JV79"/>
<dbReference type="Gene3D" id="1.50.10.130">
    <property type="entry name" value="Terpene synthase, N-terminal domain"/>
    <property type="match status" value="1"/>
</dbReference>
<dbReference type="SUPFAM" id="SSF48576">
    <property type="entry name" value="Terpenoid synthases"/>
    <property type="match status" value="1"/>
</dbReference>
<dbReference type="InterPro" id="IPR008930">
    <property type="entry name" value="Terpenoid_cyclase/PrenylTrfase"/>
</dbReference>
<proteinExistence type="predicted"/>
<comment type="caution">
    <text evidence="3">The sequence shown here is derived from an EMBL/GenBank/DDBJ whole genome shotgun (WGS) entry which is preliminary data.</text>
</comment>
<dbReference type="EMBL" id="JACGWK010000556">
    <property type="protein sequence ID" value="KAL0297847.1"/>
    <property type="molecule type" value="Genomic_DNA"/>
</dbReference>
<dbReference type="Pfam" id="PF01397">
    <property type="entry name" value="Terpene_synth"/>
    <property type="match status" value="1"/>
</dbReference>